<dbReference type="InterPro" id="IPR012337">
    <property type="entry name" value="RNaseH-like_sf"/>
</dbReference>
<dbReference type="SUPFAM" id="SSF53098">
    <property type="entry name" value="Ribonuclease H-like"/>
    <property type="match status" value="1"/>
</dbReference>
<evidence type="ECO:0000313" key="2">
    <source>
        <dbReference type="Proteomes" id="UP001652625"/>
    </source>
</evidence>
<proteinExistence type="predicted"/>
<gene>
    <name evidence="3" type="primary">LOC136081637</name>
</gene>
<dbReference type="InterPro" id="IPR052717">
    <property type="entry name" value="Vacuolar_transposase_reg"/>
</dbReference>
<dbReference type="Proteomes" id="UP001652625">
    <property type="component" value="Chromosome 06"/>
</dbReference>
<dbReference type="PANTHER" id="PTHR46169">
    <property type="entry name" value="DNA REPLICATION-RELATED ELEMENT FACTOR, ISOFORM A"/>
    <property type="match status" value="1"/>
</dbReference>
<evidence type="ECO:0000259" key="1">
    <source>
        <dbReference type="Pfam" id="PF05699"/>
    </source>
</evidence>
<name>A0ABM4C120_HYDVU</name>
<dbReference type="RefSeq" id="XP_065655242.1">
    <property type="nucleotide sequence ID" value="XM_065799170.1"/>
</dbReference>
<dbReference type="GeneID" id="136081637"/>
<reference evidence="3" key="1">
    <citation type="submission" date="2025-08" db="UniProtKB">
        <authorList>
            <consortium name="RefSeq"/>
        </authorList>
    </citation>
    <scope>IDENTIFICATION</scope>
</reference>
<accession>A0ABM4C120</accession>
<sequence length="306" mass="35006">MIEANSLDIACKEKFDDNFLKRQHRSLKQQIGTRWNSALFMIESINQLLDPVEILLKKCGRQDLCLDNDEQALISELVKFLKPFESLTHVVSAGNSLSILPLVKHKILKHLSINSCDLNEIKELKEYCSKKIDQRLKLSTSAKICCFLDPATKILYNRDEMKESLLENALNIKVTQLDSVQVISESENDRDSKTCSSAKRQLLQEMKKSVTSAEKNYQIVSEVEQFISHTPMTEEDLYCLLFWRNHHAKYPHLAVLAKEYFSIPTSSVSVESMFSLTGLILNSKRSNLSSSNMNMTLFIHDNISLI</sequence>
<feature type="domain" description="HAT C-terminal dimerisation" evidence="1">
    <location>
        <begin position="222"/>
        <end position="303"/>
    </location>
</feature>
<protein>
    <submittedName>
        <fullName evidence="3">Uncharacterized protein LOC136081637</fullName>
    </submittedName>
</protein>
<evidence type="ECO:0000313" key="3">
    <source>
        <dbReference type="RefSeq" id="XP_065655242.1"/>
    </source>
</evidence>
<organism evidence="2 3">
    <name type="scientific">Hydra vulgaris</name>
    <name type="common">Hydra</name>
    <name type="synonym">Hydra attenuata</name>
    <dbReference type="NCBI Taxonomy" id="6087"/>
    <lineage>
        <taxon>Eukaryota</taxon>
        <taxon>Metazoa</taxon>
        <taxon>Cnidaria</taxon>
        <taxon>Hydrozoa</taxon>
        <taxon>Hydroidolina</taxon>
        <taxon>Anthoathecata</taxon>
        <taxon>Aplanulata</taxon>
        <taxon>Hydridae</taxon>
        <taxon>Hydra</taxon>
    </lineage>
</organism>
<dbReference type="Pfam" id="PF05699">
    <property type="entry name" value="Dimer_Tnp_hAT"/>
    <property type="match status" value="1"/>
</dbReference>
<dbReference type="PANTHER" id="PTHR46169:SF29">
    <property type="entry name" value="DNA REPLICATION-RELATED ELEMENT FACTOR, ISOFORM A"/>
    <property type="match status" value="1"/>
</dbReference>
<dbReference type="InterPro" id="IPR008906">
    <property type="entry name" value="HATC_C_dom"/>
</dbReference>
<keyword evidence="2" id="KW-1185">Reference proteome</keyword>